<gene>
    <name evidence="10" type="primary">nagA</name>
    <name evidence="10" type="ORF">GRI48_00275</name>
</gene>
<feature type="domain" description="Amidohydrolase-related" evidence="9">
    <location>
        <begin position="45"/>
        <end position="371"/>
    </location>
</feature>
<comment type="cofactor">
    <cofactor evidence="8">
        <name>a divalent metal cation</name>
        <dbReference type="ChEBI" id="CHEBI:60240"/>
    </cofactor>
    <text evidence="8">Binds 1 divalent metal cation per subunit.</text>
</comment>
<keyword evidence="11" id="KW-1185">Reference proteome</keyword>
<dbReference type="InterPro" id="IPR032466">
    <property type="entry name" value="Metal_Hydrolase"/>
</dbReference>
<dbReference type="InterPro" id="IPR003764">
    <property type="entry name" value="GlcNAc_6-P_deAcase"/>
</dbReference>
<dbReference type="PANTHER" id="PTHR11113:SF14">
    <property type="entry name" value="N-ACETYLGLUCOSAMINE-6-PHOSPHATE DEACETYLASE"/>
    <property type="match status" value="1"/>
</dbReference>
<comment type="similarity">
    <text evidence="1 5">Belongs to the metallo-dependent hydrolases superfamily. NagA family.</text>
</comment>
<protein>
    <submittedName>
        <fullName evidence="10">N-acetylglucosamine-6-phosphate deacetylase</fullName>
        <ecNumber evidence="10">3.5.1.25</ecNumber>
    </submittedName>
</protein>
<feature type="binding site" evidence="8">
    <location>
        <position position="123"/>
    </location>
    <ligand>
        <name>Zn(2+)</name>
        <dbReference type="ChEBI" id="CHEBI:29105"/>
    </ligand>
</feature>
<dbReference type="Gene3D" id="3.20.20.140">
    <property type="entry name" value="Metal-dependent hydrolases"/>
    <property type="match status" value="1"/>
</dbReference>
<evidence type="ECO:0000256" key="8">
    <source>
        <dbReference type="PIRSR" id="PIRSR038994-3"/>
    </source>
</evidence>
<dbReference type="SUPFAM" id="SSF51338">
    <property type="entry name" value="Composite domain of metallo-dependent hydrolases"/>
    <property type="match status" value="1"/>
</dbReference>
<dbReference type="AlphaFoldDB" id="A0A844YBU1"/>
<evidence type="ECO:0000256" key="7">
    <source>
        <dbReference type="PIRSR" id="PIRSR038994-2"/>
    </source>
</evidence>
<dbReference type="EMBL" id="WTYN01000001">
    <property type="protein sequence ID" value="MXO61442.1"/>
    <property type="molecule type" value="Genomic_DNA"/>
</dbReference>
<evidence type="ECO:0000313" key="10">
    <source>
        <dbReference type="EMBL" id="MXO61442.1"/>
    </source>
</evidence>
<evidence type="ECO:0000256" key="2">
    <source>
        <dbReference type="ARBA" id="ARBA00022723"/>
    </source>
</evidence>
<evidence type="ECO:0000256" key="6">
    <source>
        <dbReference type="PIRSR" id="PIRSR038994-1"/>
    </source>
</evidence>
<feature type="binding site" evidence="7">
    <location>
        <position position="219"/>
    </location>
    <ligand>
        <name>substrate</name>
    </ligand>
</feature>
<keyword evidence="4 5" id="KW-0119">Carbohydrate metabolism</keyword>
<feature type="binding site" evidence="8">
    <location>
        <position position="187"/>
    </location>
    <ligand>
        <name>Zn(2+)</name>
        <dbReference type="ChEBI" id="CHEBI:29105"/>
    </ligand>
</feature>
<organism evidence="10 11">
    <name type="scientific">Qipengyuania oceanensis</name>
    <dbReference type="NCBI Taxonomy" id="1463597"/>
    <lineage>
        <taxon>Bacteria</taxon>
        <taxon>Pseudomonadati</taxon>
        <taxon>Pseudomonadota</taxon>
        <taxon>Alphaproteobacteria</taxon>
        <taxon>Sphingomonadales</taxon>
        <taxon>Erythrobacteraceae</taxon>
        <taxon>Qipengyuania</taxon>
    </lineage>
</organism>
<dbReference type="PANTHER" id="PTHR11113">
    <property type="entry name" value="N-ACETYLGLUCOSAMINE-6-PHOSPHATE DEACETYLASE"/>
    <property type="match status" value="1"/>
</dbReference>
<dbReference type="Gene3D" id="2.30.40.10">
    <property type="entry name" value="Urease, subunit C, domain 1"/>
    <property type="match status" value="1"/>
</dbReference>
<feature type="active site" description="Proton donor/acceptor" evidence="6">
    <location>
        <position position="266"/>
    </location>
</feature>
<feature type="binding site" evidence="8">
    <location>
        <position position="208"/>
    </location>
    <ligand>
        <name>Zn(2+)</name>
        <dbReference type="ChEBI" id="CHEBI:29105"/>
    </ligand>
</feature>
<evidence type="ECO:0000256" key="5">
    <source>
        <dbReference type="PIRNR" id="PIRNR038994"/>
    </source>
</evidence>
<dbReference type="OrthoDB" id="9776488at2"/>
<evidence type="ECO:0000256" key="3">
    <source>
        <dbReference type="ARBA" id="ARBA00022801"/>
    </source>
</evidence>
<reference evidence="10 11" key="1">
    <citation type="submission" date="2019-12" db="EMBL/GenBank/DDBJ databases">
        <title>Genomic-based taxomic classification of the family Erythrobacteraceae.</title>
        <authorList>
            <person name="Xu L."/>
        </authorList>
    </citation>
    <scope>NUCLEOTIDE SEQUENCE [LARGE SCALE GENOMIC DNA]</scope>
    <source>
        <strain evidence="10 11">MCCC 1A09965</strain>
    </source>
</reference>
<dbReference type="GO" id="GO:0046872">
    <property type="term" value="F:metal ion binding"/>
    <property type="evidence" value="ECO:0007669"/>
    <property type="project" value="UniProtKB-KW"/>
</dbReference>
<evidence type="ECO:0000256" key="4">
    <source>
        <dbReference type="ARBA" id="ARBA00023277"/>
    </source>
</evidence>
<evidence type="ECO:0000259" key="9">
    <source>
        <dbReference type="Pfam" id="PF01979"/>
    </source>
</evidence>
<dbReference type="EC" id="3.5.1.25" evidence="10"/>
<dbReference type="InterPro" id="IPR011059">
    <property type="entry name" value="Metal-dep_hydrolase_composite"/>
</dbReference>
<dbReference type="GO" id="GO:0008448">
    <property type="term" value="F:N-acetylglucosamine-6-phosphate deacetylase activity"/>
    <property type="evidence" value="ECO:0007669"/>
    <property type="project" value="UniProtKB-EC"/>
</dbReference>
<comment type="caution">
    <text evidence="10">The sequence shown here is derived from an EMBL/GenBank/DDBJ whole genome shotgun (WGS) entry which is preliminary data.</text>
</comment>
<dbReference type="PIRSF" id="PIRSF038994">
    <property type="entry name" value="NagA"/>
    <property type="match status" value="1"/>
</dbReference>
<keyword evidence="3 5" id="KW-0378">Hydrolase</keyword>
<keyword evidence="2 8" id="KW-0479">Metal-binding</keyword>
<dbReference type="SUPFAM" id="SSF51556">
    <property type="entry name" value="Metallo-dependent hydrolases"/>
    <property type="match status" value="1"/>
</dbReference>
<name>A0A844YBU1_9SPHN</name>
<proteinExistence type="inferred from homology"/>
<dbReference type="CDD" id="cd00854">
    <property type="entry name" value="NagA"/>
    <property type="match status" value="1"/>
</dbReference>
<sequence length="381" mass="39509">MSRIVLEGAAVVTPDAILPEGRVAVADGCIVDGREGDAIDLGGGYLLPGFIDTQVNGGGGVLFNDAPSVEGIAALAEAHRRYGTTGIMPTIISDDLSVIASAIAATDEAIAEGVPGVLGLHIEGPFINVERRGIHDARFMRELDDEALAVLTSDGRGARIVTLAPETVQPGTIRRLHKAGLIVAAGHSTADYDETRAALAEGLDGFTHLFNAMTQFSSRAPGMVGAALEDRNSRFGLIVDGHHVHPAALRVAIAARGIDGAMLVTDAMPPAGTDMRAFSLQGRQISVESGTLRGEDGTLAGSALTMDLALRNAMDLLGLDLVASSRLASGNPAAFLRMTQKGGAIAPGKAADLVHLDDDFCVRRIWIGGKECPVSQADGDR</sequence>
<dbReference type="RefSeq" id="WP_160669721.1">
    <property type="nucleotide sequence ID" value="NZ_WTYN01000001.1"/>
</dbReference>
<feature type="binding site" evidence="7">
    <location>
        <position position="243"/>
    </location>
    <ligand>
        <name>substrate</name>
    </ligand>
</feature>
<evidence type="ECO:0000256" key="1">
    <source>
        <dbReference type="ARBA" id="ARBA00010716"/>
    </source>
</evidence>
<feature type="binding site" evidence="7">
    <location>
        <begin position="299"/>
        <end position="301"/>
    </location>
    <ligand>
        <name>substrate</name>
    </ligand>
</feature>
<evidence type="ECO:0000313" key="11">
    <source>
        <dbReference type="Proteomes" id="UP000445582"/>
    </source>
</evidence>
<dbReference type="GO" id="GO:0006046">
    <property type="term" value="P:N-acetylglucosamine catabolic process"/>
    <property type="evidence" value="ECO:0007669"/>
    <property type="project" value="TreeGrafter"/>
</dbReference>
<accession>A0A844YBU1</accession>
<dbReference type="InterPro" id="IPR006680">
    <property type="entry name" value="Amidohydro-rel"/>
</dbReference>
<dbReference type="Proteomes" id="UP000445582">
    <property type="component" value="Unassembled WGS sequence"/>
</dbReference>
<dbReference type="Pfam" id="PF01979">
    <property type="entry name" value="Amidohydro_1"/>
    <property type="match status" value="1"/>
</dbReference>
<feature type="binding site" evidence="7">
    <location>
        <begin position="211"/>
        <end position="212"/>
    </location>
    <ligand>
        <name>substrate</name>
    </ligand>
</feature>
<dbReference type="NCBIfam" id="TIGR00221">
    <property type="entry name" value="nagA"/>
    <property type="match status" value="1"/>
</dbReference>
<feature type="binding site" evidence="7">
    <location>
        <position position="134"/>
    </location>
    <ligand>
        <name>substrate</name>
    </ligand>
</feature>